<dbReference type="Proteomes" id="UP001597520">
    <property type="component" value="Unassembled WGS sequence"/>
</dbReference>
<feature type="domain" description="YqbQ/XkdQ" evidence="1">
    <location>
        <begin position="37"/>
        <end position="329"/>
    </location>
</feature>
<comment type="caution">
    <text evidence="2">The sequence shown here is derived from an EMBL/GenBank/DDBJ whole genome shotgun (WGS) entry which is preliminary data.</text>
</comment>
<organism evidence="2 3">
    <name type="scientific">Salibacterium lacus</name>
    <dbReference type="NCBI Taxonomy" id="1898109"/>
    <lineage>
        <taxon>Bacteria</taxon>
        <taxon>Bacillati</taxon>
        <taxon>Bacillota</taxon>
        <taxon>Bacilli</taxon>
        <taxon>Bacillales</taxon>
        <taxon>Bacillaceae</taxon>
    </lineage>
</organism>
<accession>A0ABW5SYL4</accession>
<gene>
    <name evidence="2" type="ORF">ACFSUB_04050</name>
</gene>
<evidence type="ECO:0000313" key="2">
    <source>
        <dbReference type="EMBL" id="MFD2704626.1"/>
    </source>
</evidence>
<sequence length="349" mass="38898">MAEGSFGGAYGVGNVSFRVVHDNGEDTQDITPIVTGVTWAGDVKKPRRSLEVNLSNTRDMRTRTIFIRIGGEVRFYVGDEERFRGVVFSDDIDVAGSHSFTAFDTNIYLTKNADSRKFKKRRASDIVKRLCDDFAIPYGVIEDTGYVIPKLYFTKETSLWDMIKTAITETEKEMGVRYSVRNVNGELVLRQRKSELTERVVEVEKNLTSASNNRSIEEMRNQVKIINDEGFQLKVVKNDALIDQYGLMQHVEKKSDNSTGNTQTADQLLADLGTIEDEADVTALGHPDMVAGTAVYVREPMTRITGGYFVTADKHSFDPNGKHTVDLTIAATPELPTLEYEAPNEGGTA</sequence>
<dbReference type="RefSeq" id="WP_380711903.1">
    <property type="nucleotide sequence ID" value="NZ_JBHUML010000002.1"/>
</dbReference>
<keyword evidence="3" id="KW-1185">Reference proteome</keyword>
<dbReference type="EMBL" id="JBHUML010000002">
    <property type="protein sequence ID" value="MFD2704626.1"/>
    <property type="molecule type" value="Genomic_DNA"/>
</dbReference>
<dbReference type="InterPro" id="IPR056937">
    <property type="entry name" value="YqbQ/XkdQ"/>
</dbReference>
<reference evidence="3" key="1">
    <citation type="journal article" date="2019" name="Int. J. Syst. Evol. Microbiol.">
        <title>The Global Catalogue of Microorganisms (GCM) 10K type strain sequencing project: providing services to taxonomists for standard genome sequencing and annotation.</title>
        <authorList>
            <consortium name="The Broad Institute Genomics Platform"/>
            <consortium name="The Broad Institute Genome Sequencing Center for Infectious Disease"/>
            <person name="Wu L."/>
            <person name="Ma J."/>
        </authorList>
    </citation>
    <scope>NUCLEOTIDE SEQUENCE [LARGE SCALE GENOMIC DNA]</scope>
    <source>
        <strain evidence="3">KCTC 33792</strain>
    </source>
</reference>
<evidence type="ECO:0000313" key="3">
    <source>
        <dbReference type="Proteomes" id="UP001597520"/>
    </source>
</evidence>
<protein>
    <recommendedName>
        <fullName evidence="1">YqbQ/XkdQ domain-containing protein</fullName>
    </recommendedName>
</protein>
<name>A0ABW5SYL4_9BACI</name>
<proteinExistence type="predicted"/>
<dbReference type="SUPFAM" id="SSF69279">
    <property type="entry name" value="Phage tail proteins"/>
    <property type="match status" value="1"/>
</dbReference>
<dbReference type="Pfam" id="PF24032">
    <property type="entry name" value="YQBQ"/>
    <property type="match status" value="1"/>
</dbReference>
<evidence type="ECO:0000259" key="1">
    <source>
        <dbReference type="Pfam" id="PF24032"/>
    </source>
</evidence>